<dbReference type="AlphaFoldDB" id="A0A517YWX5"/>
<proteinExistence type="predicted"/>
<reference evidence="1 2" key="1">
    <citation type="submission" date="2019-02" db="EMBL/GenBank/DDBJ databases">
        <title>Deep-cultivation of Planctomycetes and their phenomic and genomic characterization uncovers novel biology.</title>
        <authorList>
            <person name="Wiegand S."/>
            <person name="Jogler M."/>
            <person name="Boedeker C."/>
            <person name="Pinto D."/>
            <person name="Vollmers J."/>
            <person name="Rivas-Marin E."/>
            <person name="Kohn T."/>
            <person name="Peeters S.H."/>
            <person name="Heuer A."/>
            <person name="Rast P."/>
            <person name="Oberbeckmann S."/>
            <person name="Bunk B."/>
            <person name="Jeske O."/>
            <person name="Meyerdierks A."/>
            <person name="Storesund J.E."/>
            <person name="Kallscheuer N."/>
            <person name="Luecker S."/>
            <person name="Lage O.M."/>
            <person name="Pohl T."/>
            <person name="Merkel B.J."/>
            <person name="Hornburger P."/>
            <person name="Mueller R.-W."/>
            <person name="Bruemmer F."/>
            <person name="Labrenz M."/>
            <person name="Spormann A.M."/>
            <person name="Op den Camp H."/>
            <person name="Overmann J."/>
            <person name="Amann R."/>
            <person name="Jetten M.S.M."/>
            <person name="Mascher T."/>
            <person name="Medema M.H."/>
            <person name="Devos D.P."/>
            <person name="Kaster A.-K."/>
            <person name="Ovreas L."/>
            <person name="Rohde M."/>
            <person name="Galperin M.Y."/>
            <person name="Jogler C."/>
        </authorList>
    </citation>
    <scope>NUCLEOTIDE SEQUENCE [LARGE SCALE GENOMIC DNA]</scope>
    <source>
        <strain evidence="1 2">KS4</strain>
    </source>
</reference>
<evidence type="ECO:0000313" key="1">
    <source>
        <dbReference type="EMBL" id="QDU34709.1"/>
    </source>
</evidence>
<dbReference type="KEGG" id="pcor:KS4_27830"/>
<dbReference type="Proteomes" id="UP000317369">
    <property type="component" value="Chromosome"/>
</dbReference>
<name>A0A517YWX5_9BACT</name>
<protein>
    <submittedName>
        <fullName evidence="1">Uncharacterized protein</fullName>
    </submittedName>
</protein>
<evidence type="ECO:0000313" key="2">
    <source>
        <dbReference type="Proteomes" id="UP000317369"/>
    </source>
</evidence>
<gene>
    <name evidence="1" type="ORF">KS4_27830</name>
</gene>
<organism evidence="1 2">
    <name type="scientific">Poriferisphaera corsica</name>
    <dbReference type="NCBI Taxonomy" id="2528020"/>
    <lineage>
        <taxon>Bacteria</taxon>
        <taxon>Pseudomonadati</taxon>
        <taxon>Planctomycetota</taxon>
        <taxon>Phycisphaerae</taxon>
        <taxon>Phycisphaerales</taxon>
        <taxon>Phycisphaeraceae</taxon>
        <taxon>Poriferisphaera</taxon>
    </lineage>
</organism>
<keyword evidence="2" id="KW-1185">Reference proteome</keyword>
<sequence>MLVILFGVKVLVPAVHVSDAKMCVGVMMRVRGAMKL</sequence>
<dbReference type="EMBL" id="CP036425">
    <property type="protein sequence ID" value="QDU34709.1"/>
    <property type="molecule type" value="Genomic_DNA"/>
</dbReference>
<accession>A0A517YWX5</accession>